<accession>A0A9X2AEK7</accession>
<organism evidence="2 3">
    <name type="scientific">Hymenobacter cyanobacteriorum</name>
    <dbReference type="NCBI Taxonomy" id="2926463"/>
    <lineage>
        <taxon>Bacteria</taxon>
        <taxon>Pseudomonadati</taxon>
        <taxon>Bacteroidota</taxon>
        <taxon>Cytophagia</taxon>
        <taxon>Cytophagales</taxon>
        <taxon>Hymenobacteraceae</taxon>
        <taxon>Hymenobacter</taxon>
    </lineage>
</organism>
<evidence type="ECO:0000259" key="1">
    <source>
        <dbReference type="SMART" id="SM01321"/>
    </source>
</evidence>
<proteinExistence type="predicted"/>
<reference evidence="2" key="1">
    <citation type="submission" date="2022-03" db="EMBL/GenBank/DDBJ databases">
        <title>Bacterial whole genome sequence for Hymenobacter sp. DH14.</title>
        <authorList>
            <person name="Le V."/>
        </authorList>
    </citation>
    <scope>NUCLEOTIDE SEQUENCE</scope>
    <source>
        <strain evidence="2">DH14</strain>
    </source>
</reference>
<dbReference type="InterPro" id="IPR002686">
    <property type="entry name" value="Transposase_17"/>
</dbReference>
<dbReference type="Proteomes" id="UP001139193">
    <property type="component" value="Unassembled WGS sequence"/>
</dbReference>
<protein>
    <recommendedName>
        <fullName evidence="1">Transposase IS200-like domain-containing protein</fullName>
    </recommendedName>
</protein>
<dbReference type="InterPro" id="IPR052715">
    <property type="entry name" value="RAYT_transposase"/>
</dbReference>
<dbReference type="SUPFAM" id="SSF143422">
    <property type="entry name" value="Transposase IS200-like"/>
    <property type="match status" value="1"/>
</dbReference>
<evidence type="ECO:0000313" key="3">
    <source>
        <dbReference type="Proteomes" id="UP001139193"/>
    </source>
</evidence>
<dbReference type="PANTHER" id="PTHR36966">
    <property type="entry name" value="REP-ASSOCIATED TYROSINE TRANSPOSASE"/>
    <property type="match status" value="1"/>
</dbReference>
<name>A0A9X2AEK7_9BACT</name>
<keyword evidence="3" id="KW-1185">Reference proteome</keyword>
<dbReference type="GO" id="GO:0006313">
    <property type="term" value="P:DNA transposition"/>
    <property type="evidence" value="ECO:0007669"/>
    <property type="project" value="InterPro"/>
</dbReference>
<dbReference type="GO" id="GO:0004803">
    <property type="term" value="F:transposase activity"/>
    <property type="evidence" value="ECO:0007669"/>
    <property type="project" value="InterPro"/>
</dbReference>
<sequence length="193" mass="22486">MPELYQDKYRIPSTRLSGYNYGQNGMYFITVCAQNRQPYFGNIEVPNGDWNSSFLQPTEIGKYAAKCWAAIPHFASFVELDAFILMPDHLHGILIFDKDGVDGVSEETRSVASLEVYENRFGPQSQNLASVLRGFKSAVTTFARHQEIEFQWQARFHERIIRNQNELERIQNYIVTNPRRWESEYDNGEGLYR</sequence>
<evidence type="ECO:0000313" key="2">
    <source>
        <dbReference type="EMBL" id="MCI1187326.1"/>
    </source>
</evidence>
<dbReference type="SMART" id="SM01321">
    <property type="entry name" value="Y1_Tnp"/>
    <property type="match status" value="1"/>
</dbReference>
<dbReference type="RefSeq" id="WP_241935602.1">
    <property type="nucleotide sequence ID" value="NZ_JALBGC010000002.1"/>
</dbReference>
<dbReference type="EMBL" id="JALBGC010000002">
    <property type="protein sequence ID" value="MCI1187326.1"/>
    <property type="molecule type" value="Genomic_DNA"/>
</dbReference>
<comment type="caution">
    <text evidence="2">The sequence shown here is derived from an EMBL/GenBank/DDBJ whole genome shotgun (WGS) entry which is preliminary data.</text>
</comment>
<dbReference type="PANTHER" id="PTHR36966:SF1">
    <property type="entry name" value="REP-ASSOCIATED TYROSINE TRANSPOSASE"/>
    <property type="match status" value="1"/>
</dbReference>
<dbReference type="GO" id="GO:0043565">
    <property type="term" value="F:sequence-specific DNA binding"/>
    <property type="evidence" value="ECO:0007669"/>
    <property type="project" value="TreeGrafter"/>
</dbReference>
<dbReference type="AlphaFoldDB" id="A0A9X2AEK7"/>
<feature type="domain" description="Transposase IS200-like" evidence="1">
    <location>
        <begin position="22"/>
        <end position="177"/>
    </location>
</feature>
<gene>
    <name evidence="2" type="ORF">MON38_07825</name>
</gene>
<dbReference type="InterPro" id="IPR036515">
    <property type="entry name" value="Transposase_17_sf"/>
</dbReference>
<dbReference type="Gene3D" id="3.30.70.1290">
    <property type="entry name" value="Transposase IS200-like"/>
    <property type="match status" value="1"/>
</dbReference>